<organism evidence="3 4">
    <name type="scientific">Marchantia polymorpha subsp. ruderalis</name>
    <dbReference type="NCBI Taxonomy" id="1480154"/>
    <lineage>
        <taxon>Eukaryota</taxon>
        <taxon>Viridiplantae</taxon>
        <taxon>Streptophyta</taxon>
        <taxon>Embryophyta</taxon>
        <taxon>Marchantiophyta</taxon>
        <taxon>Marchantiopsida</taxon>
        <taxon>Marchantiidae</taxon>
        <taxon>Marchantiales</taxon>
        <taxon>Marchantiaceae</taxon>
        <taxon>Marchantia</taxon>
    </lineage>
</organism>
<dbReference type="EMBL" id="AP019870">
    <property type="protein sequence ID" value="BBN12137.1"/>
    <property type="molecule type" value="Genomic_DNA"/>
</dbReference>
<gene>
    <name evidence="3" type="ORF">AXG93_4027s1150</name>
    <name evidence="2" type="ORF">Mp_5g17680</name>
</gene>
<protein>
    <submittedName>
        <fullName evidence="3">Uncharacterized protein</fullName>
    </submittedName>
</protein>
<feature type="compositionally biased region" description="Polar residues" evidence="1">
    <location>
        <begin position="113"/>
        <end position="125"/>
    </location>
</feature>
<evidence type="ECO:0000313" key="3">
    <source>
        <dbReference type="EMBL" id="OAE28393.1"/>
    </source>
</evidence>
<name>A0A176W6P3_MARPO</name>
<dbReference type="PANTHER" id="PTHR36709">
    <property type="entry name" value="OS02G0604100 PROTEIN"/>
    <property type="match status" value="1"/>
</dbReference>
<feature type="compositionally biased region" description="Basic and acidic residues" evidence="1">
    <location>
        <begin position="126"/>
        <end position="136"/>
    </location>
</feature>
<accession>A0A176W6P3</accession>
<evidence type="ECO:0000256" key="1">
    <source>
        <dbReference type="SAM" id="MobiDB-lite"/>
    </source>
</evidence>
<dbReference type="Proteomes" id="UP000077202">
    <property type="component" value="Unassembled WGS sequence"/>
</dbReference>
<proteinExistence type="predicted"/>
<dbReference type="PANTHER" id="PTHR36709:SF1">
    <property type="entry name" value="OS02G0604100 PROTEIN"/>
    <property type="match status" value="1"/>
</dbReference>
<reference evidence="5" key="3">
    <citation type="journal article" date="2020" name="Curr. Biol.">
        <title>Chromatin organization in early land plants reveals an ancestral association between H3K27me3, transposons, and constitutive heterochromatin.</title>
        <authorList>
            <person name="Montgomery S.A."/>
            <person name="Tanizawa Y."/>
            <person name="Galik B."/>
            <person name="Wang N."/>
            <person name="Ito T."/>
            <person name="Mochizuki T."/>
            <person name="Akimcheva S."/>
            <person name="Bowman J.L."/>
            <person name="Cognat V."/>
            <person name="Marechal-Drouard L."/>
            <person name="Ekker H."/>
            <person name="Hong S.F."/>
            <person name="Kohchi T."/>
            <person name="Lin S.S."/>
            <person name="Liu L.D."/>
            <person name="Nakamura Y."/>
            <person name="Valeeva L.R."/>
            <person name="Shakirov E.V."/>
            <person name="Shippen D.E."/>
            <person name="Wei W.L."/>
            <person name="Yagura M."/>
            <person name="Yamaoka S."/>
            <person name="Yamato K.T."/>
            <person name="Liu C."/>
            <person name="Berger F."/>
        </authorList>
    </citation>
    <scope>NUCLEOTIDE SEQUENCE [LARGE SCALE GENOMIC DNA]</scope>
    <source>
        <strain evidence="5">Tak-1</strain>
    </source>
</reference>
<feature type="region of interest" description="Disordered" evidence="1">
    <location>
        <begin position="108"/>
        <end position="136"/>
    </location>
</feature>
<dbReference type="AlphaFoldDB" id="A0A176W6P3"/>
<feature type="compositionally biased region" description="Polar residues" evidence="1">
    <location>
        <begin position="28"/>
        <end position="37"/>
    </location>
</feature>
<dbReference type="EMBL" id="AP019870">
    <property type="protein sequence ID" value="BBN12138.1"/>
    <property type="molecule type" value="Genomic_DNA"/>
</dbReference>
<reference evidence="3 4" key="1">
    <citation type="submission" date="2016-03" db="EMBL/GenBank/DDBJ databases">
        <title>Mechanisms controlling the formation of the plant cell surface in tip-growing cells are functionally conserved among land plants.</title>
        <authorList>
            <person name="Honkanen S."/>
            <person name="Jones V.A."/>
            <person name="Morieri G."/>
            <person name="Champion C."/>
            <person name="Hetherington A.J."/>
            <person name="Kelly S."/>
            <person name="Saint-Marcoux D."/>
            <person name="Proust H."/>
            <person name="Prescott H."/>
            <person name="Dolan L."/>
        </authorList>
    </citation>
    <scope>NUCLEOTIDE SEQUENCE [LARGE SCALE GENOMIC DNA]</scope>
    <source>
        <strain evidence="4">cv. Tak-1 and cv. Tak-2</strain>
        <tissue evidence="3">Whole gametophyte</tissue>
    </source>
</reference>
<evidence type="ECO:0000313" key="4">
    <source>
        <dbReference type="Proteomes" id="UP000077202"/>
    </source>
</evidence>
<keyword evidence="4" id="KW-1185">Reference proteome</keyword>
<feature type="region of interest" description="Disordered" evidence="1">
    <location>
        <begin position="1"/>
        <end position="50"/>
    </location>
</feature>
<evidence type="ECO:0000313" key="2">
    <source>
        <dbReference type="EMBL" id="BBN12137.1"/>
    </source>
</evidence>
<reference evidence="2" key="2">
    <citation type="journal article" date="2019" name="Curr. Biol.">
        <title>Chromatin organization in early land plants reveals an ancestral association between H3K27me3, transposons, and constitutive heterochromatin.</title>
        <authorList>
            <person name="Montgomery S.A."/>
            <person name="Tanizawa Y."/>
            <person name="Galik B."/>
            <person name="Wang N."/>
            <person name="Ito T."/>
            <person name="Mochizuki T."/>
            <person name="Akimcheva S."/>
            <person name="Bowman J."/>
            <person name="Cognat V."/>
            <person name="Drouard L."/>
            <person name="Ekker H."/>
            <person name="Houng S."/>
            <person name="Kohchi T."/>
            <person name="Lin S."/>
            <person name="Liu L.D."/>
            <person name="Nakamura Y."/>
            <person name="Valeeva L.R."/>
            <person name="Shakirov E.V."/>
            <person name="Shippen D.E."/>
            <person name="Wei W."/>
            <person name="Yagura M."/>
            <person name="Yamaoka S."/>
            <person name="Yamato K.T."/>
            <person name="Liu C."/>
            <person name="Berger F."/>
        </authorList>
    </citation>
    <scope>NUCLEOTIDE SEQUENCE [LARGE SCALE GENOMIC DNA]</scope>
    <source>
        <strain evidence="2">Tak-1</strain>
    </source>
</reference>
<evidence type="ECO:0000313" key="5">
    <source>
        <dbReference type="Proteomes" id="UP001162541"/>
    </source>
</evidence>
<dbReference type="EMBL" id="LVLJ01001740">
    <property type="protein sequence ID" value="OAE28393.1"/>
    <property type="molecule type" value="Genomic_DNA"/>
</dbReference>
<dbReference type="Proteomes" id="UP001162541">
    <property type="component" value="Chromosome 5"/>
</dbReference>
<sequence length="136" mass="15213">MNKFNLPRRNIARERRLKRTERRKLASAGSSSATRPTASKVISGKKQRKLVKKWRQAQRNALESGLVTMQDIEMMVAEGEAGGSEEAPKVKSPKNKRVFNVKRRAKMRLKLAGSSNKGKTTTEATSADHDGDTMMQ</sequence>